<dbReference type="STRING" id="1763534.GCA_001831475_01769"/>
<comment type="caution">
    <text evidence="2">The sequence shown here is derived from an EMBL/GenBank/DDBJ whole genome shotgun (WGS) entry which is preliminary data.</text>
</comment>
<evidence type="ECO:0000313" key="2">
    <source>
        <dbReference type="EMBL" id="OCB78599.1"/>
    </source>
</evidence>
<sequence length="141" mass="15870">MATIKTAVTDQEIQMCWEALYLLRPMLQPELFVAQIKNMQKEGYVLLYLFLDNKVVSIAGYRILTMLHSGKMLYIDDLSTLESARGNGHASLLLNHLLEVATKNHCKAIHLDSGPLRTKAHQLYLKEGFVVSAAHFSKAIV</sequence>
<dbReference type="InterPro" id="IPR016181">
    <property type="entry name" value="Acyl_CoA_acyltransferase"/>
</dbReference>
<accession>A0A1B9E9H4</accession>
<dbReference type="PROSITE" id="PS51186">
    <property type="entry name" value="GNAT"/>
    <property type="match status" value="1"/>
</dbReference>
<reference evidence="2 3" key="1">
    <citation type="submission" date="2016-03" db="EMBL/GenBank/DDBJ databases">
        <authorList>
            <person name="Ploux O."/>
        </authorList>
    </citation>
    <scope>NUCLEOTIDE SEQUENCE [LARGE SCALE GENOMIC DNA]</scope>
    <source>
        <strain evidence="2 3">LPB0076</strain>
    </source>
</reference>
<dbReference type="Gene3D" id="3.40.630.30">
    <property type="match status" value="1"/>
</dbReference>
<name>A0A1B9E9H4_9FLAO</name>
<dbReference type="Proteomes" id="UP000093510">
    <property type="component" value="Unassembled WGS sequence"/>
</dbReference>
<proteinExistence type="predicted"/>
<dbReference type="Pfam" id="PF00583">
    <property type="entry name" value="Acetyltransf_1"/>
    <property type="match status" value="1"/>
</dbReference>
<dbReference type="RefSeq" id="WP_066331268.1">
    <property type="nucleotide sequence ID" value="NZ_CP017688.1"/>
</dbReference>
<dbReference type="GO" id="GO:0016747">
    <property type="term" value="F:acyltransferase activity, transferring groups other than amino-acyl groups"/>
    <property type="evidence" value="ECO:0007669"/>
    <property type="project" value="InterPro"/>
</dbReference>
<evidence type="ECO:0000259" key="1">
    <source>
        <dbReference type="PROSITE" id="PS51186"/>
    </source>
</evidence>
<dbReference type="CDD" id="cd04301">
    <property type="entry name" value="NAT_SF"/>
    <property type="match status" value="1"/>
</dbReference>
<keyword evidence="2" id="KW-0808">Transferase</keyword>
<dbReference type="OrthoDB" id="9805924at2"/>
<gene>
    <name evidence="2" type="ORF">LPBF_00960</name>
</gene>
<keyword evidence="3" id="KW-1185">Reference proteome</keyword>
<organism evidence="2 3">
    <name type="scientific">Flavobacterium crassostreae</name>
    <dbReference type="NCBI Taxonomy" id="1763534"/>
    <lineage>
        <taxon>Bacteria</taxon>
        <taxon>Pseudomonadati</taxon>
        <taxon>Bacteroidota</taxon>
        <taxon>Flavobacteriia</taxon>
        <taxon>Flavobacteriales</taxon>
        <taxon>Flavobacteriaceae</taxon>
        <taxon>Flavobacterium</taxon>
    </lineage>
</organism>
<dbReference type="InterPro" id="IPR000182">
    <property type="entry name" value="GNAT_dom"/>
</dbReference>
<dbReference type="AlphaFoldDB" id="A0A1B9E9H4"/>
<dbReference type="SUPFAM" id="SSF55729">
    <property type="entry name" value="Acyl-CoA N-acyltransferases (Nat)"/>
    <property type="match status" value="1"/>
</dbReference>
<feature type="domain" description="N-acetyltransferase" evidence="1">
    <location>
        <begin position="2"/>
        <end position="141"/>
    </location>
</feature>
<dbReference type="EMBL" id="LVEP01000002">
    <property type="protein sequence ID" value="OCB78599.1"/>
    <property type="molecule type" value="Genomic_DNA"/>
</dbReference>
<protein>
    <submittedName>
        <fullName evidence="2">Acetyltransferase</fullName>
    </submittedName>
</protein>
<evidence type="ECO:0000313" key="3">
    <source>
        <dbReference type="Proteomes" id="UP000093510"/>
    </source>
</evidence>